<dbReference type="PROSITE" id="PS01159">
    <property type="entry name" value="WW_DOMAIN_1"/>
    <property type="match status" value="1"/>
</dbReference>
<evidence type="ECO:0000313" key="9">
    <source>
        <dbReference type="EMBL" id="GFT56412.1"/>
    </source>
</evidence>
<dbReference type="InterPro" id="IPR013085">
    <property type="entry name" value="U1-CZ_Znf_C2H2"/>
</dbReference>
<dbReference type="InterPro" id="IPR040023">
    <property type="entry name" value="WBP4"/>
</dbReference>
<dbReference type="InterPro" id="IPR003604">
    <property type="entry name" value="Matrin/U1-like-C_Znf_C2H2"/>
</dbReference>
<dbReference type="GO" id="GO:0071011">
    <property type="term" value="C:precatalytic spliceosome"/>
    <property type="evidence" value="ECO:0007669"/>
    <property type="project" value="TreeGrafter"/>
</dbReference>
<keyword evidence="11" id="KW-1185">Reference proteome</keyword>
<comment type="subcellular location">
    <subcellularLocation>
        <location evidence="1">Nucleus</location>
    </subcellularLocation>
</comment>
<dbReference type="Gene3D" id="3.30.160.60">
    <property type="entry name" value="Classic Zinc Finger"/>
    <property type="match status" value="1"/>
</dbReference>
<dbReference type="Proteomes" id="UP000887013">
    <property type="component" value="Unassembled WGS sequence"/>
</dbReference>
<evidence type="ECO:0000256" key="2">
    <source>
        <dbReference type="ARBA" id="ARBA00022723"/>
    </source>
</evidence>
<dbReference type="EMBL" id="BMAW01066801">
    <property type="protein sequence ID" value="GFT56414.1"/>
    <property type="molecule type" value="Genomic_DNA"/>
</dbReference>
<keyword evidence="4" id="KW-0862">Zinc</keyword>
<reference evidence="10" key="1">
    <citation type="submission" date="2020-08" db="EMBL/GenBank/DDBJ databases">
        <title>Multicomponent nature underlies the extraordinary mechanical properties of spider dragline silk.</title>
        <authorList>
            <person name="Kono N."/>
            <person name="Nakamura H."/>
            <person name="Mori M."/>
            <person name="Yoshida Y."/>
            <person name="Ohtoshi R."/>
            <person name="Malay A.D."/>
            <person name="Moran D.A.P."/>
            <person name="Tomita M."/>
            <person name="Numata K."/>
            <person name="Arakawa K."/>
        </authorList>
    </citation>
    <scope>NUCLEOTIDE SEQUENCE</scope>
</reference>
<dbReference type="PROSITE" id="PS50020">
    <property type="entry name" value="WW_DOMAIN_2"/>
    <property type="match status" value="1"/>
</dbReference>
<dbReference type="OrthoDB" id="191651at2759"/>
<evidence type="ECO:0000313" key="11">
    <source>
        <dbReference type="Proteomes" id="UP000887013"/>
    </source>
</evidence>
<evidence type="ECO:0000256" key="5">
    <source>
        <dbReference type="ARBA" id="ARBA00023242"/>
    </source>
</evidence>
<dbReference type="PROSITE" id="PS50171">
    <property type="entry name" value="ZF_MATRIN"/>
    <property type="match status" value="1"/>
</dbReference>
<evidence type="ECO:0000259" key="7">
    <source>
        <dbReference type="PROSITE" id="PS50020"/>
    </source>
</evidence>
<evidence type="ECO:0000256" key="4">
    <source>
        <dbReference type="ARBA" id="ARBA00022833"/>
    </source>
</evidence>
<keyword evidence="5" id="KW-0539">Nucleus</keyword>
<dbReference type="InterPro" id="IPR036236">
    <property type="entry name" value="Znf_C2H2_sf"/>
</dbReference>
<dbReference type="SMART" id="SM00451">
    <property type="entry name" value="ZnF_U1"/>
    <property type="match status" value="1"/>
</dbReference>
<dbReference type="PANTHER" id="PTHR13173">
    <property type="entry name" value="WW DOMAIN BINDING PROTEIN 4"/>
    <property type="match status" value="1"/>
</dbReference>
<dbReference type="SUPFAM" id="SSF57667">
    <property type="entry name" value="beta-beta-alpha zinc fingers"/>
    <property type="match status" value="1"/>
</dbReference>
<evidence type="ECO:0000256" key="1">
    <source>
        <dbReference type="ARBA" id="ARBA00004123"/>
    </source>
</evidence>
<protein>
    <submittedName>
        <fullName evidence="10">WW domain-binding protein 4</fullName>
    </submittedName>
</protein>
<dbReference type="GO" id="GO:0003723">
    <property type="term" value="F:RNA binding"/>
    <property type="evidence" value="ECO:0007669"/>
    <property type="project" value="TreeGrafter"/>
</dbReference>
<dbReference type="AlphaFoldDB" id="A0A8X6PBJ3"/>
<dbReference type="InterPro" id="IPR036020">
    <property type="entry name" value="WW_dom_sf"/>
</dbReference>
<dbReference type="SUPFAM" id="SSF51045">
    <property type="entry name" value="WW domain"/>
    <property type="match status" value="1"/>
</dbReference>
<dbReference type="InterPro" id="IPR000690">
    <property type="entry name" value="Matrin/U1-C_Znf_C2H2"/>
</dbReference>
<feature type="domain" description="WW" evidence="7">
    <location>
        <begin position="224"/>
        <end position="251"/>
    </location>
</feature>
<feature type="region of interest" description="Disordered" evidence="6">
    <location>
        <begin position="362"/>
        <end position="384"/>
    </location>
</feature>
<dbReference type="PANTHER" id="PTHR13173:SF10">
    <property type="entry name" value="WW DOMAIN-BINDING PROTEIN 4"/>
    <property type="match status" value="1"/>
</dbReference>
<feature type="region of interest" description="Disordered" evidence="6">
    <location>
        <begin position="275"/>
        <end position="302"/>
    </location>
</feature>
<dbReference type="GO" id="GO:0008270">
    <property type="term" value="F:zinc ion binding"/>
    <property type="evidence" value="ECO:0007669"/>
    <property type="project" value="UniProtKB-KW"/>
</dbReference>
<dbReference type="InterPro" id="IPR001202">
    <property type="entry name" value="WW_dom"/>
</dbReference>
<keyword evidence="2" id="KW-0479">Metal-binding</keyword>
<name>A0A8X6PBJ3_NEPPI</name>
<evidence type="ECO:0000259" key="8">
    <source>
        <dbReference type="PROSITE" id="PS50171"/>
    </source>
</evidence>
<dbReference type="GO" id="GO:0000398">
    <property type="term" value="P:mRNA splicing, via spliceosome"/>
    <property type="evidence" value="ECO:0007669"/>
    <property type="project" value="InterPro"/>
</dbReference>
<proteinExistence type="predicted"/>
<dbReference type="Gene3D" id="2.20.70.10">
    <property type="match status" value="1"/>
</dbReference>
<comment type="caution">
    <text evidence="10">The sequence shown here is derived from an EMBL/GenBank/DDBJ whole genome shotgun (WGS) entry which is preliminary data.</text>
</comment>
<dbReference type="EMBL" id="BMAW01066801">
    <property type="protein sequence ID" value="GFT56412.1"/>
    <property type="molecule type" value="Genomic_DNA"/>
</dbReference>
<organism evidence="10 11">
    <name type="scientific">Nephila pilipes</name>
    <name type="common">Giant wood spider</name>
    <name type="synonym">Nephila maculata</name>
    <dbReference type="NCBI Taxonomy" id="299642"/>
    <lineage>
        <taxon>Eukaryota</taxon>
        <taxon>Metazoa</taxon>
        <taxon>Ecdysozoa</taxon>
        <taxon>Arthropoda</taxon>
        <taxon>Chelicerata</taxon>
        <taxon>Arachnida</taxon>
        <taxon>Araneae</taxon>
        <taxon>Araneomorphae</taxon>
        <taxon>Entelegynae</taxon>
        <taxon>Araneoidea</taxon>
        <taxon>Nephilidae</taxon>
        <taxon>Nephila</taxon>
    </lineage>
</organism>
<feature type="domain" description="Matrin-type" evidence="8">
    <location>
        <begin position="71"/>
        <end position="102"/>
    </location>
</feature>
<sequence>MFVKPNPIIYAEFVARLFKTILQILIALYVVRFDIQKLTFVLGIHRPFSIKYRGFAVLEDMSEYWKSLPRKYCDICKCWFADNKASIEFHERGKRHQDNAQKKIQDIQKRGIKEFKKQKQLEDDMAKIEKAALAAYKKDLQNNLEALPNSNSNLISSNVANLSSNVEVSRNSKTIEPNKHKENVTVKKEKRSDVLKRVKIKKEDTSETLKNVEVKEEVEETRKWYEAMSDEGYKYYWNIENSESRWEPPEDGYVSLEEQAKLNSVVVTETDTVQIKERPEEDEENNTVEPSSFGPQPKIDPYGQWITVENKEPEEIDLQLPKPSENVEEIVIPLSKDNSSLKFKEKIVGHLEDTDPSESVAFKKRKFAGSSGKRNTRQRNLDDD</sequence>
<accession>A0A8X6PBJ3</accession>
<keyword evidence="3" id="KW-0863">Zinc-finger</keyword>
<evidence type="ECO:0000256" key="6">
    <source>
        <dbReference type="SAM" id="MobiDB-lite"/>
    </source>
</evidence>
<gene>
    <name evidence="10" type="primary">WBP4</name>
    <name evidence="10" type="ORF">NPIL_520171</name>
    <name evidence="9" type="ORF">NPIL_520172</name>
</gene>
<dbReference type="CDD" id="cd00201">
    <property type="entry name" value="WW"/>
    <property type="match status" value="1"/>
</dbReference>
<evidence type="ECO:0000256" key="3">
    <source>
        <dbReference type="ARBA" id="ARBA00022771"/>
    </source>
</evidence>
<dbReference type="Pfam" id="PF06220">
    <property type="entry name" value="zf-U1"/>
    <property type="match status" value="1"/>
</dbReference>
<evidence type="ECO:0000313" key="10">
    <source>
        <dbReference type="EMBL" id="GFT56414.1"/>
    </source>
</evidence>